<gene>
    <name evidence="4" type="ORF">GTA08_BOTSDO03759</name>
</gene>
<comment type="similarity">
    <text evidence="2">Belongs to the NAD(P)-dependent epimerase/dehydratase family. Dihydroflavonol-4-reductase subfamily.</text>
</comment>
<dbReference type="InterPro" id="IPR001509">
    <property type="entry name" value="Epimerase_deHydtase"/>
</dbReference>
<dbReference type="PANTHER" id="PTHR10366">
    <property type="entry name" value="NAD DEPENDENT EPIMERASE/DEHYDRATASE"/>
    <property type="match status" value="1"/>
</dbReference>
<dbReference type="Gene3D" id="3.40.50.720">
    <property type="entry name" value="NAD(P)-binding Rossmann-like Domain"/>
    <property type="match status" value="1"/>
</dbReference>
<evidence type="ECO:0000256" key="1">
    <source>
        <dbReference type="ARBA" id="ARBA00023002"/>
    </source>
</evidence>
<dbReference type="Proteomes" id="UP000572817">
    <property type="component" value="Unassembled WGS sequence"/>
</dbReference>
<dbReference type="InterPro" id="IPR050425">
    <property type="entry name" value="NAD(P)_dehydrat-like"/>
</dbReference>
<evidence type="ECO:0000313" key="4">
    <source>
        <dbReference type="EMBL" id="KAF4308050.1"/>
    </source>
</evidence>
<dbReference type="AlphaFoldDB" id="A0A8H4N3V7"/>
<feature type="domain" description="NAD-dependent epimerase/dehydratase" evidence="3">
    <location>
        <begin position="6"/>
        <end position="203"/>
    </location>
</feature>
<comment type="caution">
    <text evidence="4">The sequence shown here is derived from an EMBL/GenBank/DDBJ whole genome shotgun (WGS) entry which is preliminary data.</text>
</comment>
<evidence type="ECO:0000256" key="2">
    <source>
        <dbReference type="ARBA" id="ARBA00023445"/>
    </source>
</evidence>
<dbReference type="Pfam" id="PF01370">
    <property type="entry name" value="Epimerase"/>
    <property type="match status" value="1"/>
</dbReference>
<keyword evidence="1" id="KW-0560">Oxidoreductase</keyword>
<organism evidence="4 5">
    <name type="scientific">Botryosphaeria dothidea</name>
    <dbReference type="NCBI Taxonomy" id="55169"/>
    <lineage>
        <taxon>Eukaryota</taxon>
        <taxon>Fungi</taxon>
        <taxon>Dikarya</taxon>
        <taxon>Ascomycota</taxon>
        <taxon>Pezizomycotina</taxon>
        <taxon>Dothideomycetes</taxon>
        <taxon>Dothideomycetes incertae sedis</taxon>
        <taxon>Botryosphaeriales</taxon>
        <taxon>Botryosphaeriaceae</taxon>
        <taxon>Botryosphaeria</taxon>
    </lineage>
</organism>
<dbReference type="PANTHER" id="PTHR10366:SF812">
    <property type="entry name" value="VPS9 DOMAIN-CONTAINING PROTEIN"/>
    <property type="match status" value="1"/>
</dbReference>
<evidence type="ECO:0000313" key="5">
    <source>
        <dbReference type="Proteomes" id="UP000572817"/>
    </source>
</evidence>
<dbReference type="EMBL" id="WWBZ02000022">
    <property type="protein sequence ID" value="KAF4308050.1"/>
    <property type="molecule type" value="Genomic_DNA"/>
</dbReference>
<dbReference type="GO" id="GO:0016616">
    <property type="term" value="F:oxidoreductase activity, acting on the CH-OH group of donors, NAD or NADP as acceptor"/>
    <property type="evidence" value="ECO:0007669"/>
    <property type="project" value="TreeGrafter"/>
</dbReference>
<dbReference type="OrthoDB" id="2735536at2759"/>
<dbReference type="SUPFAM" id="SSF51735">
    <property type="entry name" value="NAD(P)-binding Rossmann-fold domains"/>
    <property type="match status" value="1"/>
</dbReference>
<accession>A0A8H4N3V7</accession>
<proteinExistence type="inferred from homology"/>
<keyword evidence="5" id="KW-1185">Reference proteome</keyword>
<dbReference type="InterPro" id="IPR036291">
    <property type="entry name" value="NAD(P)-bd_dom_sf"/>
</dbReference>
<protein>
    <submittedName>
        <fullName evidence="4">3-beta hydroxysteroid dehydrogenase isomerase family protein</fullName>
    </submittedName>
</protein>
<sequence>MPGELVFVTGAAGFVGTHVVLEALQAGYRVRGSVRRQTQVEKLKKFFGPKSSAEFVIVPDITKPDAYDGVLDGVSFVCHVASSLPSQSTNWRKDYIDPAVSGTITMLRAAQKVSSIKKVVVTASIADLTPRSGWPSPEEAVTEDHEYELNVDPNLDFETPFRAYHASKILAAKASREFFDQEKPHFSVVSLHPTFIFGRNLLQKSAKDISGSPAMLWFSLKGPDQHVQMSNTVHISDVAQAHNKSLRPDITGYQKFLLSDGPGFKDWQDVLDFVKHRYPDED</sequence>
<reference evidence="4" key="1">
    <citation type="submission" date="2020-04" db="EMBL/GenBank/DDBJ databases">
        <title>Genome Assembly and Annotation of Botryosphaeria dothidea sdau 11-99, a Latent Pathogen of Apple Fruit Ring Rot in China.</title>
        <authorList>
            <person name="Yu C."/>
            <person name="Diao Y."/>
            <person name="Lu Q."/>
            <person name="Zhao J."/>
            <person name="Cui S."/>
            <person name="Peng C."/>
            <person name="He B."/>
            <person name="Liu H."/>
        </authorList>
    </citation>
    <scope>NUCLEOTIDE SEQUENCE [LARGE SCALE GENOMIC DNA]</scope>
    <source>
        <strain evidence="4">Sdau11-99</strain>
    </source>
</reference>
<evidence type="ECO:0000259" key="3">
    <source>
        <dbReference type="Pfam" id="PF01370"/>
    </source>
</evidence>
<name>A0A8H4N3V7_9PEZI</name>
<keyword evidence="4" id="KW-0413">Isomerase</keyword>
<dbReference type="GO" id="GO:0016853">
    <property type="term" value="F:isomerase activity"/>
    <property type="evidence" value="ECO:0007669"/>
    <property type="project" value="UniProtKB-KW"/>
</dbReference>